<evidence type="ECO:0000313" key="2">
    <source>
        <dbReference type="EMBL" id="MBE9663782.1"/>
    </source>
</evidence>
<dbReference type="Pfam" id="PF18145">
    <property type="entry name" value="SAVED"/>
    <property type="match status" value="1"/>
</dbReference>
<evidence type="ECO:0000313" key="3">
    <source>
        <dbReference type="Proteomes" id="UP000622475"/>
    </source>
</evidence>
<proteinExistence type="predicted"/>
<dbReference type="NCBIfam" id="NF033611">
    <property type="entry name" value="SAVED"/>
    <property type="match status" value="1"/>
</dbReference>
<dbReference type="RefSeq" id="WP_194113033.1">
    <property type="nucleotide sequence ID" value="NZ_JADFFL010000008.1"/>
</dbReference>
<comment type="caution">
    <text evidence="2">The sequence shown here is derived from an EMBL/GenBank/DDBJ whole genome shotgun (WGS) entry which is preliminary data.</text>
</comment>
<organism evidence="2 3">
    <name type="scientific">Mucilaginibacter myungsuensis</name>
    <dbReference type="NCBI Taxonomy" id="649104"/>
    <lineage>
        <taxon>Bacteria</taxon>
        <taxon>Pseudomonadati</taxon>
        <taxon>Bacteroidota</taxon>
        <taxon>Sphingobacteriia</taxon>
        <taxon>Sphingobacteriales</taxon>
        <taxon>Sphingobacteriaceae</taxon>
        <taxon>Mucilaginibacter</taxon>
    </lineage>
</organism>
<dbReference type="AlphaFoldDB" id="A0A929L029"/>
<keyword evidence="3" id="KW-1185">Reference proteome</keyword>
<feature type="domain" description="SMODS-associated and fused to various effectors" evidence="1">
    <location>
        <begin position="185"/>
        <end position="372"/>
    </location>
</feature>
<name>A0A929L029_9SPHI</name>
<dbReference type="InterPro" id="IPR040836">
    <property type="entry name" value="SAVED"/>
</dbReference>
<dbReference type="Proteomes" id="UP000622475">
    <property type="component" value="Unassembled WGS sequence"/>
</dbReference>
<keyword evidence="2" id="KW-0540">Nuclease</keyword>
<dbReference type="GO" id="GO:0004519">
    <property type="term" value="F:endonuclease activity"/>
    <property type="evidence" value="ECO:0007669"/>
    <property type="project" value="UniProtKB-KW"/>
</dbReference>
<keyword evidence="2" id="KW-0255">Endonuclease</keyword>
<protein>
    <submittedName>
        <fullName evidence="2">HNH endonuclease</fullName>
    </submittedName>
</protein>
<evidence type="ECO:0000259" key="1">
    <source>
        <dbReference type="Pfam" id="PF18145"/>
    </source>
</evidence>
<gene>
    <name evidence="2" type="ORF">IRJ16_18000</name>
</gene>
<accession>A0A929L029</accession>
<sequence length="374" mass="42736">MSVSYIPANVRQILWGKAAGRCQYEGCNQALFFDTLTKGEFNSSYIAHIYADSKGGPRYDEALSFKLKCDLSNLMLLCDSHHRLIDKHEIDGHPAPRLQKMKADHEARISMLTDITPDQQSHIVLFGANIGQHQIPLNYREAANAIIPRRYPSQLAALELGLKNSVSEDDQQAYWLIQDEQIKSAFQKIIAPLKGSDKVQHFSLFALAPIPLLMRIGTLFSDIYEVDVFQRHREPSTWLWQDDSPVLDFFIRRPSSFDGVPVLKLSLSANITDNRVTEVIDEECNIWEVTINDPHNDFLKNALTLQAFRKIIRLAFNEIKIRHGQNIKLHVMPALPVSAAVEFGRVWMPKADMPLLIYDQSRVHNRFISTLNFN</sequence>
<dbReference type="CDD" id="cd00085">
    <property type="entry name" value="HNHc"/>
    <property type="match status" value="1"/>
</dbReference>
<reference evidence="2" key="1">
    <citation type="submission" date="2020-10" db="EMBL/GenBank/DDBJ databases">
        <title>Mucilaginibacter mali sp. nov., isolated from rhizosphere soil of apple orchard.</title>
        <authorList>
            <person name="Lee J.-S."/>
            <person name="Kim H.S."/>
            <person name="Kim J.-S."/>
        </authorList>
    </citation>
    <scope>NUCLEOTIDE SEQUENCE</scope>
    <source>
        <strain evidence="2">KCTC 22746</strain>
    </source>
</reference>
<keyword evidence="2" id="KW-0378">Hydrolase</keyword>
<dbReference type="EMBL" id="JADFFL010000008">
    <property type="protein sequence ID" value="MBE9663782.1"/>
    <property type="molecule type" value="Genomic_DNA"/>
</dbReference>
<dbReference type="InterPro" id="IPR003615">
    <property type="entry name" value="HNH_nuc"/>
</dbReference>